<keyword evidence="2" id="KW-1185">Reference proteome</keyword>
<accession>A0ACD4CG61</accession>
<proteinExistence type="predicted"/>
<evidence type="ECO:0000313" key="2">
    <source>
        <dbReference type="Proteomes" id="UP001064027"/>
    </source>
</evidence>
<dbReference type="EMBL" id="CP104558">
    <property type="protein sequence ID" value="UXH46452.1"/>
    <property type="molecule type" value="Genomic_DNA"/>
</dbReference>
<sequence>MGKKKKAMYSNELMDLIKAQGGININQVVNVHCNDSAKKKKCECSGVINAARFQASICPDCVNKDSFVTFDFETFEFSSSSVNSPVCVEENDVKYLTVVGTGRITTPGSSDVEGGFTLIMEEAVSYFSFLGITPSGEVQLIYFAGYGGNTTITPCPDSDSSCKKHDSVSAKLPTLQDSVEPSAKEPHAKKMIIRSDGRVEEEDLSHLFHTSI</sequence>
<organism evidence="1 2">
    <name type="scientific">Rossellomorea vietnamensis</name>
    <dbReference type="NCBI Taxonomy" id="218284"/>
    <lineage>
        <taxon>Bacteria</taxon>
        <taxon>Bacillati</taxon>
        <taxon>Bacillota</taxon>
        <taxon>Bacilli</taxon>
        <taxon>Bacillales</taxon>
        <taxon>Bacillaceae</taxon>
        <taxon>Rossellomorea</taxon>
    </lineage>
</organism>
<gene>
    <name evidence="1" type="ORF">N5C46_10535</name>
</gene>
<dbReference type="Proteomes" id="UP001064027">
    <property type="component" value="Chromosome"/>
</dbReference>
<name>A0ACD4CG61_9BACI</name>
<protein>
    <submittedName>
        <fullName evidence="1">Uncharacterized protein</fullName>
    </submittedName>
</protein>
<reference evidence="1" key="1">
    <citation type="submission" date="2022-09" db="EMBL/GenBank/DDBJ databases">
        <title>Complete genome sequence of Rossellomorea vietnamensis strain RL-WG62, a newly isolated PGPR with the potential for plant salinity stress alleviation.</title>
        <authorList>
            <person name="Ren L."/>
            <person name="Wang G."/>
            <person name="Hu H."/>
        </authorList>
    </citation>
    <scope>NUCLEOTIDE SEQUENCE</scope>
    <source>
        <strain evidence="1">RL-WG62</strain>
    </source>
</reference>
<evidence type="ECO:0000313" key="1">
    <source>
        <dbReference type="EMBL" id="UXH46452.1"/>
    </source>
</evidence>